<evidence type="ECO:0000259" key="3">
    <source>
        <dbReference type="PROSITE" id="PS51777"/>
    </source>
</evidence>
<feature type="region of interest" description="Disordered" evidence="2">
    <location>
        <begin position="375"/>
        <end position="427"/>
    </location>
</feature>
<dbReference type="GeneID" id="110232060"/>
<dbReference type="InterPro" id="IPR034744">
    <property type="entry name" value="RH2"/>
</dbReference>
<feature type="coiled-coil region" evidence="1">
    <location>
        <begin position="226"/>
        <end position="338"/>
    </location>
</feature>
<dbReference type="InterPro" id="IPR032486">
    <property type="entry name" value="JIP_LZII"/>
</dbReference>
<dbReference type="GO" id="GO:0005078">
    <property type="term" value="F:MAP-kinase scaffold activity"/>
    <property type="evidence" value="ECO:0007669"/>
    <property type="project" value="InterPro"/>
</dbReference>
<evidence type="ECO:0000256" key="1">
    <source>
        <dbReference type="SAM" id="Coils"/>
    </source>
</evidence>
<feature type="compositionally biased region" description="Low complexity" evidence="2">
    <location>
        <begin position="98"/>
        <end position="112"/>
    </location>
</feature>
<feature type="compositionally biased region" description="Basic and acidic residues" evidence="2">
    <location>
        <begin position="1"/>
        <end position="12"/>
    </location>
</feature>
<dbReference type="RefSeq" id="XP_020892818.1">
    <property type="nucleotide sequence ID" value="XM_021037159.2"/>
</dbReference>
<dbReference type="GO" id="GO:0019894">
    <property type="term" value="F:kinesin binding"/>
    <property type="evidence" value="ECO:0007669"/>
    <property type="project" value="TreeGrafter"/>
</dbReference>
<accession>A0A913WR17</accession>
<dbReference type="PANTHER" id="PTHR13886">
    <property type="entry name" value="JNK/SAPK-ASSOCIATED PROTEIN"/>
    <property type="match status" value="1"/>
</dbReference>
<dbReference type="GO" id="GO:0030159">
    <property type="term" value="F:signaling receptor complex adaptor activity"/>
    <property type="evidence" value="ECO:0007669"/>
    <property type="project" value="TreeGrafter"/>
</dbReference>
<feature type="compositionally biased region" description="Polar residues" evidence="2">
    <location>
        <begin position="386"/>
        <end position="397"/>
    </location>
</feature>
<dbReference type="PANTHER" id="PTHR13886:SF4">
    <property type="entry name" value="JNK-INTERACTING PROTEIN 3"/>
    <property type="match status" value="1"/>
</dbReference>
<dbReference type="InterPro" id="IPR039911">
    <property type="entry name" value="JIP3/JIP4"/>
</dbReference>
<proteinExistence type="predicted"/>
<dbReference type="KEGG" id="epa:110232060"/>
<feature type="region of interest" description="Disordered" evidence="2">
    <location>
        <begin position="620"/>
        <end position="665"/>
    </location>
</feature>
<name>A0A913WR17_EXADI</name>
<sequence>MERIEKAERRSVSSETPQKPSMRITSSGNAAKSPASDSIQELAVGEQACAHIPKSPEVELSSSFEKSGEANDLSLRDESLADSFKSADSSIQNVNTFSESSSSGMKAGSDSGHVTSTCSISDVDNLPIMNSKDAENMLTPNSKLSKDALEILQSTPELMDNSQASIAVNDKPETTAKRPVSLDLENLPEGIPASLFVELSSQEPDKIGEMDTGADIIAMSKELESVMSENKELVAAKNKLATQKNDLLKRLEEIANEKEILNEELITMKETKQNLNSRLTESEHELKRTKHEAEKATVALKEASVSAAHRKRFTRVEMARVLMERNQYKERLMELQEAVRWTEMIRASKERNYELQQKRKSSIWKFFSNLFGPSPRRPNPTAVSIRYNSPGETTPPTQRRRNSLSSLNTGSGSALSGGFGSENFDRQRVNDRRERYKQVRAYLNTDLSEGRMQAYGWSLPAKYSTEVAEGGKSLVSVPVPVYCRPLNLNDPGMKIWCAAGVDLSGGVTADGGAAVGASVFYANTTSKDDVDVDMKEARASMTWIGSSTHSCSKVTIIDANYPQNILDCFVVCTSHLLCVTAVPGSRPSDYNVIGSSETSLYTDSQGSQSLLDSSKESVFSSTSMDFSDPLGARQSSRDPLDDHQASDTPTITDVSAADNDRYEPKLDENGVARMSSVLPTMWLGAQSGWYVLYL</sequence>
<feature type="region of interest" description="Disordered" evidence="2">
    <location>
        <begin position="95"/>
        <end position="114"/>
    </location>
</feature>
<keyword evidence="5" id="KW-1185">Reference proteome</keyword>
<dbReference type="GO" id="GO:0016192">
    <property type="term" value="P:vesicle-mediated transport"/>
    <property type="evidence" value="ECO:0007669"/>
    <property type="project" value="TreeGrafter"/>
</dbReference>
<dbReference type="EnsemblMetazoa" id="XM_021037159.2">
    <property type="protein sequence ID" value="XP_020892818.1"/>
    <property type="gene ID" value="LOC110232060"/>
</dbReference>
<dbReference type="Pfam" id="PF16471">
    <property type="entry name" value="JIP_LZII"/>
    <property type="match status" value="1"/>
</dbReference>
<evidence type="ECO:0000313" key="4">
    <source>
        <dbReference type="EnsemblMetazoa" id="XP_020892818.1"/>
    </source>
</evidence>
<reference evidence="4" key="1">
    <citation type="submission" date="2022-11" db="UniProtKB">
        <authorList>
            <consortium name="EnsemblMetazoa"/>
        </authorList>
    </citation>
    <scope>IDENTIFICATION</scope>
</reference>
<dbReference type="OrthoDB" id="10256043at2759"/>
<evidence type="ECO:0000313" key="5">
    <source>
        <dbReference type="Proteomes" id="UP000887567"/>
    </source>
</evidence>
<protein>
    <recommendedName>
        <fullName evidence="3">RH2 domain-containing protein</fullName>
    </recommendedName>
</protein>
<feature type="compositionally biased region" description="Polar residues" evidence="2">
    <location>
        <begin position="13"/>
        <end position="39"/>
    </location>
</feature>
<feature type="compositionally biased region" description="Low complexity" evidence="2">
    <location>
        <begin position="403"/>
        <end position="414"/>
    </location>
</feature>
<dbReference type="Proteomes" id="UP000887567">
    <property type="component" value="Unplaced"/>
</dbReference>
<feature type="compositionally biased region" description="Basic and acidic residues" evidence="2">
    <location>
        <begin position="635"/>
        <end position="645"/>
    </location>
</feature>
<organism evidence="4 5">
    <name type="scientific">Exaiptasia diaphana</name>
    <name type="common">Tropical sea anemone</name>
    <name type="synonym">Aiptasia pulchella</name>
    <dbReference type="NCBI Taxonomy" id="2652724"/>
    <lineage>
        <taxon>Eukaryota</taxon>
        <taxon>Metazoa</taxon>
        <taxon>Cnidaria</taxon>
        <taxon>Anthozoa</taxon>
        <taxon>Hexacorallia</taxon>
        <taxon>Actiniaria</taxon>
        <taxon>Aiptasiidae</taxon>
        <taxon>Exaiptasia</taxon>
    </lineage>
</organism>
<evidence type="ECO:0000256" key="2">
    <source>
        <dbReference type="SAM" id="MobiDB-lite"/>
    </source>
</evidence>
<dbReference type="Gene3D" id="1.20.5.1000">
    <property type="entry name" value="arf6 gtpase in complex with a specific effector, jip4"/>
    <property type="match status" value="1"/>
</dbReference>
<feature type="domain" description="RH2" evidence="3">
    <location>
        <begin position="310"/>
        <end position="394"/>
    </location>
</feature>
<dbReference type="GO" id="GO:0005737">
    <property type="term" value="C:cytoplasm"/>
    <property type="evidence" value="ECO:0007669"/>
    <property type="project" value="TreeGrafter"/>
</dbReference>
<dbReference type="AlphaFoldDB" id="A0A913WR17"/>
<dbReference type="PROSITE" id="PS51777">
    <property type="entry name" value="RH2"/>
    <property type="match status" value="1"/>
</dbReference>
<feature type="region of interest" description="Disordered" evidence="2">
    <location>
        <begin position="1"/>
        <end position="66"/>
    </location>
</feature>
<keyword evidence="1" id="KW-0175">Coiled coil</keyword>